<protein>
    <submittedName>
        <fullName evidence="1">Uncharacterized protein</fullName>
    </submittedName>
</protein>
<proteinExistence type="predicted"/>
<accession>A0ACC1X8G4</accession>
<dbReference type="EMBL" id="CM051403">
    <property type="protein sequence ID" value="KAJ4707617.1"/>
    <property type="molecule type" value="Genomic_DNA"/>
</dbReference>
<organism evidence="1 2">
    <name type="scientific">Melia azedarach</name>
    <name type="common">Chinaberry tree</name>
    <dbReference type="NCBI Taxonomy" id="155640"/>
    <lineage>
        <taxon>Eukaryota</taxon>
        <taxon>Viridiplantae</taxon>
        <taxon>Streptophyta</taxon>
        <taxon>Embryophyta</taxon>
        <taxon>Tracheophyta</taxon>
        <taxon>Spermatophyta</taxon>
        <taxon>Magnoliopsida</taxon>
        <taxon>eudicotyledons</taxon>
        <taxon>Gunneridae</taxon>
        <taxon>Pentapetalae</taxon>
        <taxon>rosids</taxon>
        <taxon>malvids</taxon>
        <taxon>Sapindales</taxon>
        <taxon>Meliaceae</taxon>
        <taxon>Melia</taxon>
    </lineage>
</organism>
<keyword evidence="2" id="KW-1185">Reference proteome</keyword>
<evidence type="ECO:0000313" key="2">
    <source>
        <dbReference type="Proteomes" id="UP001164539"/>
    </source>
</evidence>
<reference evidence="1 2" key="1">
    <citation type="journal article" date="2023" name="Science">
        <title>Complex scaffold remodeling in plant triterpene biosynthesis.</title>
        <authorList>
            <person name="De La Pena R."/>
            <person name="Hodgson H."/>
            <person name="Liu J.C."/>
            <person name="Stephenson M.J."/>
            <person name="Martin A.C."/>
            <person name="Owen C."/>
            <person name="Harkess A."/>
            <person name="Leebens-Mack J."/>
            <person name="Jimenez L.E."/>
            <person name="Osbourn A."/>
            <person name="Sattely E.S."/>
        </authorList>
    </citation>
    <scope>NUCLEOTIDE SEQUENCE [LARGE SCALE GENOMIC DNA]</scope>
    <source>
        <strain evidence="2">cv. JPN11</strain>
        <tissue evidence="1">Leaf</tissue>
    </source>
</reference>
<evidence type="ECO:0000313" key="1">
    <source>
        <dbReference type="EMBL" id="KAJ4707617.1"/>
    </source>
</evidence>
<comment type="caution">
    <text evidence="1">The sequence shown here is derived from an EMBL/GenBank/DDBJ whole genome shotgun (WGS) entry which is preliminary data.</text>
</comment>
<gene>
    <name evidence="1" type="ORF">OWV82_017708</name>
</gene>
<name>A0ACC1X8G4_MELAZ</name>
<feature type="non-terminal residue" evidence="1">
    <location>
        <position position="1"/>
    </location>
</feature>
<sequence>RRESRDSEGFWKKERIADVIASMSDYVNFNLAPTAEVSVLVDFAIEVSEKRERRERKRFSSFNSTIVTFLC</sequence>
<dbReference type="Proteomes" id="UP001164539">
    <property type="component" value="Chromosome 10"/>
</dbReference>